<dbReference type="InterPro" id="IPR020904">
    <property type="entry name" value="Sc_DH/Rdtase_CS"/>
</dbReference>
<organism evidence="4 5">
    <name type="scientific">Maribacter aquimaris</name>
    <dbReference type="NCBI Taxonomy" id="2737171"/>
    <lineage>
        <taxon>Bacteria</taxon>
        <taxon>Pseudomonadati</taxon>
        <taxon>Bacteroidota</taxon>
        <taxon>Flavobacteriia</taxon>
        <taxon>Flavobacteriales</taxon>
        <taxon>Flavobacteriaceae</taxon>
        <taxon>Maribacter</taxon>
    </lineage>
</organism>
<comment type="similarity">
    <text evidence="1 3">Belongs to the short-chain dehydrogenases/reductases (SDR) family.</text>
</comment>
<evidence type="ECO:0000256" key="1">
    <source>
        <dbReference type="ARBA" id="ARBA00006484"/>
    </source>
</evidence>
<dbReference type="PROSITE" id="PS00061">
    <property type="entry name" value="ADH_SHORT"/>
    <property type="match status" value="1"/>
</dbReference>
<dbReference type="Gene3D" id="3.40.50.720">
    <property type="entry name" value="NAD(P)-binding Rossmann-like Domain"/>
    <property type="match status" value="1"/>
</dbReference>
<dbReference type="PANTHER" id="PTHR43391">
    <property type="entry name" value="RETINOL DEHYDROGENASE-RELATED"/>
    <property type="match status" value="1"/>
</dbReference>
<protein>
    <submittedName>
        <fullName evidence="4">SDR family oxidoreductase</fullName>
    </submittedName>
</protein>
<dbReference type="RefSeq" id="WP_188242201.1">
    <property type="nucleotide sequence ID" value="NZ_JABTCF010000001.1"/>
</dbReference>
<dbReference type="PANTHER" id="PTHR43391:SF86">
    <property type="entry name" value="SHORT-CHAIN DEHYDROGENASE_REDUCTASE FAMILY PROTEIN"/>
    <property type="match status" value="1"/>
</dbReference>
<proteinExistence type="inferred from homology"/>
<comment type="caution">
    <text evidence="4">The sequence shown here is derived from an EMBL/GenBank/DDBJ whole genome shotgun (WGS) entry which is preliminary data.</text>
</comment>
<evidence type="ECO:0000256" key="2">
    <source>
        <dbReference type="ARBA" id="ARBA00023002"/>
    </source>
</evidence>
<keyword evidence="5" id="KW-1185">Reference proteome</keyword>
<name>A0ABR7UYG1_9FLAO</name>
<dbReference type="SUPFAM" id="SSF51735">
    <property type="entry name" value="NAD(P)-binding Rossmann-fold domains"/>
    <property type="match status" value="1"/>
</dbReference>
<dbReference type="Pfam" id="PF00106">
    <property type="entry name" value="adh_short"/>
    <property type="match status" value="1"/>
</dbReference>
<evidence type="ECO:0000256" key="3">
    <source>
        <dbReference type="RuleBase" id="RU000363"/>
    </source>
</evidence>
<evidence type="ECO:0000313" key="4">
    <source>
        <dbReference type="EMBL" id="MBD0776675.1"/>
    </source>
</evidence>
<dbReference type="InterPro" id="IPR002347">
    <property type="entry name" value="SDR_fam"/>
</dbReference>
<accession>A0ABR7UYG1</accession>
<keyword evidence="2" id="KW-0560">Oxidoreductase</keyword>
<evidence type="ECO:0000313" key="5">
    <source>
        <dbReference type="Proteomes" id="UP001166021"/>
    </source>
</evidence>
<dbReference type="InterPro" id="IPR036291">
    <property type="entry name" value="NAD(P)-bd_dom_sf"/>
</dbReference>
<gene>
    <name evidence="4" type="ORF">HPE56_02620</name>
</gene>
<dbReference type="Proteomes" id="UP001166021">
    <property type="component" value="Unassembled WGS sequence"/>
</dbReference>
<dbReference type="PRINTS" id="PR00080">
    <property type="entry name" value="SDRFAMILY"/>
</dbReference>
<reference evidence="4" key="1">
    <citation type="submission" date="2020-05" db="EMBL/GenBank/DDBJ databases">
        <title>The draft genome sequence of Maribacter sp. ANRC-HE7.</title>
        <authorList>
            <person name="Mu L."/>
        </authorList>
    </citation>
    <scope>NUCLEOTIDE SEQUENCE</scope>
    <source>
        <strain evidence="4">ANRC-HE7</strain>
    </source>
</reference>
<dbReference type="CDD" id="cd05374">
    <property type="entry name" value="17beta-HSD-like_SDR_c"/>
    <property type="match status" value="1"/>
</dbReference>
<dbReference type="EMBL" id="JABTCF010000001">
    <property type="protein sequence ID" value="MBD0776675.1"/>
    <property type="molecule type" value="Genomic_DNA"/>
</dbReference>
<dbReference type="PRINTS" id="PR00081">
    <property type="entry name" value="GDHRDH"/>
</dbReference>
<sequence length="287" mass="31608">MKKNILITGTSTGVGFESALLLAKNNFKVYATMRNLKKADILKQEIKEGDLDIEILELDVSDYNSIEKAVKTIIAKDGKIDILLNNAGAGFAKTLEQSSLDEIDWVTDVNYKGVVRTTKAVLPFMRKAKTGQIINITSIGGLVGQPFNELYCGAKFAVEGFTEALASYVSSPFNIKLSLVEPGGIATEFLSSAISKMTNDQGELVSGEYAPIFQKYMQKAQDRSNNGEVSTYQTGKEVAEVILKVIQTENPPLRIRTSEWAEEMTRLKTQADPDGTKLVNRIEAYFL</sequence>